<dbReference type="AlphaFoldDB" id="A0A4V2E3Z1"/>
<gene>
    <name evidence="1" type="ORF">C3B51_04470</name>
</gene>
<dbReference type="RefSeq" id="WP_130244316.1">
    <property type="nucleotide sequence ID" value="NZ_PPUZ01000011.1"/>
</dbReference>
<proteinExistence type="predicted"/>
<dbReference type="EMBL" id="PPUZ01000011">
    <property type="protein sequence ID" value="RZM84182.1"/>
    <property type="molecule type" value="Genomic_DNA"/>
</dbReference>
<keyword evidence="1" id="KW-0378">Hydrolase</keyword>
<evidence type="ECO:0000313" key="2">
    <source>
        <dbReference type="Proteomes" id="UP000292345"/>
    </source>
</evidence>
<reference evidence="1 2" key="1">
    <citation type="submission" date="2018-01" db="EMBL/GenBank/DDBJ databases">
        <title>Co-occurrence of chitin degradation, pigmentation and bioactivity in marine Pseudoalteromonas.</title>
        <authorList>
            <person name="Paulsen S."/>
            <person name="Gram L."/>
            <person name="Machado H."/>
        </authorList>
    </citation>
    <scope>NUCLEOTIDE SEQUENCE [LARGE SCALE GENOMIC DNA]</scope>
    <source>
        <strain evidence="1 2">S1946</strain>
    </source>
</reference>
<protein>
    <submittedName>
        <fullName evidence="1">ScaI family restriction endonuclease</fullName>
    </submittedName>
</protein>
<dbReference type="Proteomes" id="UP000292345">
    <property type="component" value="Unassembled WGS sequence"/>
</dbReference>
<evidence type="ECO:0000313" key="1">
    <source>
        <dbReference type="EMBL" id="RZM84182.1"/>
    </source>
</evidence>
<dbReference type="GO" id="GO:0004519">
    <property type="term" value="F:endonuclease activity"/>
    <property type="evidence" value="ECO:0007669"/>
    <property type="project" value="UniProtKB-KW"/>
</dbReference>
<comment type="caution">
    <text evidence="1">The sequence shown here is derived from an EMBL/GenBank/DDBJ whole genome shotgun (WGS) entry which is preliminary data.</text>
</comment>
<accession>A0A4V2E3Z1</accession>
<sequence>MAASPYTGKPVTDWLQVTHSLISQYPIHPQEILDVAMLSWDRLWASQIGGQISLDEVELPATVVGYFFQKLFAHELKVRYPNVWRGEELKSDKDLVNIQNPNFSTEMKSSGQLGYALFGNRSYNQLSESSTTSGKDKSGFYITVNFYRKAITLLRIGWIDQDDWIPQGAATGQAAVLKPEVYQYKLLEINGPYRYASPIELLNGIGPKSVIQFHNEGVYTFGDLKNYSGFSPKILKTLQDNRPFLNSF</sequence>
<keyword evidence="1" id="KW-0255">Endonuclease</keyword>
<name>A0A4V2E3Z1_9GAMM</name>
<dbReference type="InterPro" id="IPR019069">
    <property type="entry name" value="Restrct_endonuc_II_ScaI"/>
</dbReference>
<organism evidence="1 2">
    <name type="scientific">Pseudoalteromonas rubra</name>
    <dbReference type="NCBI Taxonomy" id="43658"/>
    <lineage>
        <taxon>Bacteria</taxon>
        <taxon>Pseudomonadati</taxon>
        <taxon>Pseudomonadota</taxon>
        <taxon>Gammaproteobacteria</taxon>
        <taxon>Alteromonadales</taxon>
        <taxon>Pseudoalteromonadaceae</taxon>
        <taxon>Pseudoalteromonas</taxon>
    </lineage>
</organism>
<dbReference type="Pfam" id="PF09569">
    <property type="entry name" value="RE_ScaI"/>
    <property type="match status" value="1"/>
</dbReference>
<keyword evidence="1" id="KW-0540">Nuclease</keyword>